<comment type="caution">
    <text evidence="2">The sequence shown here is derived from an EMBL/GenBank/DDBJ whole genome shotgun (WGS) entry which is preliminary data.</text>
</comment>
<dbReference type="SUPFAM" id="SSF88723">
    <property type="entry name" value="PIN domain-like"/>
    <property type="match status" value="1"/>
</dbReference>
<dbReference type="InterPro" id="IPR029060">
    <property type="entry name" value="PIN-like_dom_sf"/>
</dbReference>
<sequence length="127" mass="13577">MTTVVLDTNALMMPVECGVRVFDELDRLVDDPDLVTPEAVVAELEKLATGAGEEATAASVGRDLAERCRVVATTEEYADDAVVELASGESFDGYVATNDRPLRERLLARGVRVIGLRGANTLAITEP</sequence>
<evidence type="ECO:0000313" key="2">
    <source>
        <dbReference type="EMBL" id="MFC7135860.1"/>
    </source>
</evidence>
<accession>A0ABD5XQF2</accession>
<proteinExistence type="predicted"/>
<evidence type="ECO:0000313" key="3">
    <source>
        <dbReference type="Proteomes" id="UP001596368"/>
    </source>
</evidence>
<keyword evidence="3" id="KW-1185">Reference proteome</keyword>
<name>A0ABD5XQF2_9EURY</name>
<gene>
    <name evidence="2" type="ORF">ACFQRB_03240</name>
</gene>
<evidence type="ECO:0000259" key="1">
    <source>
        <dbReference type="Pfam" id="PF18477"/>
    </source>
</evidence>
<dbReference type="Gene3D" id="3.40.50.1010">
    <property type="entry name" value="5'-nuclease"/>
    <property type="match status" value="1"/>
</dbReference>
<dbReference type="CDD" id="cd09879">
    <property type="entry name" value="PIN_VapC_AF0591-like"/>
    <property type="match status" value="1"/>
</dbReference>
<dbReference type="Pfam" id="PF18477">
    <property type="entry name" value="PIN_9"/>
    <property type="match status" value="1"/>
</dbReference>
<protein>
    <submittedName>
        <fullName evidence="2">PIN domain-containing protein</fullName>
    </submittedName>
</protein>
<reference evidence="2 3" key="1">
    <citation type="journal article" date="2019" name="Int. J. Syst. Evol. Microbiol.">
        <title>The Global Catalogue of Microorganisms (GCM) 10K type strain sequencing project: providing services to taxonomists for standard genome sequencing and annotation.</title>
        <authorList>
            <consortium name="The Broad Institute Genomics Platform"/>
            <consortium name="The Broad Institute Genome Sequencing Center for Infectious Disease"/>
            <person name="Wu L."/>
            <person name="Ma J."/>
        </authorList>
    </citation>
    <scope>NUCLEOTIDE SEQUENCE [LARGE SCALE GENOMIC DNA]</scope>
    <source>
        <strain evidence="2 3">DT92</strain>
    </source>
</reference>
<dbReference type="EMBL" id="JBHSZG010000001">
    <property type="protein sequence ID" value="MFC7135860.1"/>
    <property type="molecule type" value="Genomic_DNA"/>
</dbReference>
<dbReference type="InterPro" id="IPR041120">
    <property type="entry name" value="PIN_9"/>
</dbReference>
<dbReference type="Proteomes" id="UP001596368">
    <property type="component" value="Unassembled WGS sequence"/>
</dbReference>
<organism evidence="2 3">
    <name type="scientific">Halobaculum litoreum</name>
    <dbReference type="NCBI Taxonomy" id="3031998"/>
    <lineage>
        <taxon>Archaea</taxon>
        <taxon>Methanobacteriati</taxon>
        <taxon>Methanobacteriota</taxon>
        <taxon>Stenosarchaea group</taxon>
        <taxon>Halobacteria</taxon>
        <taxon>Halobacteriales</taxon>
        <taxon>Haloferacaceae</taxon>
        <taxon>Halobaculum</taxon>
    </lineage>
</organism>
<feature type="domain" description="VapC9 PIN-like" evidence="1">
    <location>
        <begin position="4"/>
        <end position="118"/>
    </location>
</feature>
<dbReference type="AlphaFoldDB" id="A0ABD5XQF2"/>